<keyword evidence="1" id="KW-1133">Transmembrane helix</keyword>
<feature type="transmembrane region" description="Helical" evidence="1">
    <location>
        <begin position="753"/>
        <end position="773"/>
    </location>
</feature>
<sequence length="895" mass="109753">MARNYYRLLRRKMVSYILNHWLLVDPSGRLIRSMYLVNLIGYNSIENIHRCHYDRKRLKRIIFCIFFIQTIFLIRLTATIVLPFDFIATTILPLFGSQPNYRIYSFAILVLVVIINYMKIFTNQQKTTIIFEPIISFHLEYEKFYHQPKQQRRLRRQQFRNDYRYFQSFRCHCMIVNVSLALLQSSIILFPSILISNSIFNFTFYSMIIGHATGHIAGFMIKWFLWESFQNISSIQIYSFGTIASQFYIQMIVWWKLQYRRLYRHFIMKRMDYYRIFRNRMVFRKDSFIFHRQLTLINQQIMQVSLQTSTIIYTFYSLFTITLNLVFYLLVDCQMDSFLFYVSFVIFCFSFVISGTFFTSWALLNQYSRQLIKIVRFYLYNNWIKFNHHHHHRNALFQFKMIELHDQLNDNLIGFRCGNLFTFTHYTNFRFMIKFIFNMRENSKMARNYYRILRKMVSYILNHWLLVDPSGRLIRSMYLVNLIGYNSIENIYRCHYDRKRLKRIIFCIFFLHTIFSFRLTATILLPFDFIVTTIIPLIGSEPNYRIYSLAILVLIVIMDYMKIFTNKQKTAIMFKPIIRFHLEYEKFYHQPKQQRRRRKQCRNDYCYFQSFRGHCMILNASLTLYQLSIILFPSVLVTDSILNITFYYMKIVHTITFGFIIKMFLWESFQNISSIQIDSFCTIVSQYHIHMIVWWKLRYRRLYRQFIMKRMDYYRIFRNYSHIVFIRDSFIFHRQLTSINQEIIQVSLQLSKIFHIFYSFTTIMLNLLFYLLIDCRMDSFLFYVSLGIFCFAIVLSGIFYTSWALLNQYSRQLIKIVRFYLYNNWIKFNHHHRNALFQFKMIELHDQLNDNRIGFRCGNLFTFTHNTNFRFLIKFIFNVFIFMNLFQNYIRFTRS</sequence>
<keyword evidence="1" id="KW-0812">Transmembrane</keyword>
<comment type="caution">
    <text evidence="2">The sequence shown here is derived from an EMBL/GenBank/DDBJ whole genome shotgun (WGS) entry which is preliminary data.</text>
</comment>
<feature type="transmembrane region" description="Helical" evidence="1">
    <location>
        <begin position="644"/>
        <end position="665"/>
    </location>
</feature>
<keyword evidence="1" id="KW-0472">Membrane</keyword>
<feature type="transmembrane region" description="Helical" evidence="1">
    <location>
        <begin position="546"/>
        <end position="565"/>
    </location>
</feature>
<feature type="transmembrane region" description="Helical" evidence="1">
    <location>
        <begin position="780"/>
        <end position="803"/>
    </location>
</feature>
<name>A0A922IEA0_DERFA</name>
<feature type="transmembrane region" description="Helical" evidence="1">
    <location>
        <begin position="174"/>
        <end position="196"/>
    </location>
</feature>
<feature type="transmembrane region" description="Helical" evidence="1">
    <location>
        <begin position="338"/>
        <end position="364"/>
    </location>
</feature>
<evidence type="ECO:0000313" key="2">
    <source>
        <dbReference type="EMBL" id="KAH9527043.1"/>
    </source>
</evidence>
<gene>
    <name evidence="2" type="ORF">DERF_001091</name>
</gene>
<feature type="transmembrane region" description="Helical" evidence="1">
    <location>
        <begin position="504"/>
        <end position="526"/>
    </location>
</feature>
<reference evidence="2" key="1">
    <citation type="submission" date="2013-05" db="EMBL/GenBank/DDBJ databases">
        <authorList>
            <person name="Yim A.K.Y."/>
            <person name="Chan T.F."/>
            <person name="Ji K.M."/>
            <person name="Liu X.Y."/>
            <person name="Zhou J.W."/>
            <person name="Li R.Q."/>
            <person name="Yang K.Y."/>
            <person name="Li J."/>
            <person name="Li M."/>
            <person name="Law P.T.W."/>
            <person name="Wu Y.L."/>
            <person name="Cai Z.L."/>
            <person name="Qin H."/>
            <person name="Bao Y."/>
            <person name="Leung R.K.K."/>
            <person name="Ng P.K.S."/>
            <person name="Zou J."/>
            <person name="Zhong X.J."/>
            <person name="Ran P.X."/>
            <person name="Zhong N.S."/>
            <person name="Liu Z.G."/>
            <person name="Tsui S.K.W."/>
        </authorList>
    </citation>
    <scope>NUCLEOTIDE SEQUENCE</scope>
    <source>
        <strain evidence="2">Derf</strain>
        <tissue evidence="2">Whole organism</tissue>
    </source>
</reference>
<feature type="transmembrane region" description="Helical" evidence="1">
    <location>
        <begin position="617"/>
        <end position="638"/>
    </location>
</feature>
<feature type="transmembrane region" description="Helical" evidence="1">
    <location>
        <begin position="871"/>
        <end position="890"/>
    </location>
</feature>
<evidence type="ECO:0000256" key="1">
    <source>
        <dbReference type="SAM" id="Phobius"/>
    </source>
</evidence>
<reference evidence="2" key="2">
    <citation type="journal article" date="2022" name="Res Sq">
        <title>Comparative Genomics Reveals Insights into the Divergent Evolution of Astigmatic Mites and Household Pest Adaptations.</title>
        <authorList>
            <person name="Xiong Q."/>
            <person name="Wan A.T.-Y."/>
            <person name="Liu X.-Y."/>
            <person name="Fung C.S.-H."/>
            <person name="Xiao X."/>
            <person name="Malainual N."/>
            <person name="Hou J."/>
            <person name="Wang L."/>
            <person name="Wang M."/>
            <person name="Yang K."/>
            <person name="Cui Y."/>
            <person name="Leung E."/>
            <person name="Nong W."/>
            <person name="Shin S.-K."/>
            <person name="Au S."/>
            <person name="Jeong K.Y."/>
            <person name="Chew F.T."/>
            <person name="Hui J."/>
            <person name="Leung T.F."/>
            <person name="Tungtrongchitr A."/>
            <person name="Zhong N."/>
            <person name="Liu Z."/>
            <person name="Tsui S."/>
        </authorList>
    </citation>
    <scope>NUCLEOTIDE SEQUENCE</scope>
    <source>
        <strain evidence="2">Derf</strain>
        <tissue evidence="2">Whole organism</tissue>
    </source>
</reference>
<dbReference type="AlphaFoldDB" id="A0A922IEA0"/>
<feature type="transmembrane region" description="Helical" evidence="1">
    <location>
        <begin position="61"/>
        <end position="81"/>
    </location>
</feature>
<feature type="transmembrane region" description="Helical" evidence="1">
    <location>
        <begin position="311"/>
        <end position="331"/>
    </location>
</feature>
<feature type="transmembrane region" description="Helical" evidence="1">
    <location>
        <begin position="101"/>
        <end position="118"/>
    </location>
</feature>
<proteinExistence type="predicted"/>
<evidence type="ECO:0000313" key="3">
    <source>
        <dbReference type="Proteomes" id="UP000790347"/>
    </source>
</evidence>
<organism evidence="2 3">
    <name type="scientific">Dermatophagoides farinae</name>
    <name type="common">American house dust mite</name>
    <dbReference type="NCBI Taxonomy" id="6954"/>
    <lineage>
        <taxon>Eukaryota</taxon>
        <taxon>Metazoa</taxon>
        <taxon>Ecdysozoa</taxon>
        <taxon>Arthropoda</taxon>
        <taxon>Chelicerata</taxon>
        <taxon>Arachnida</taxon>
        <taxon>Acari</taxon>
        <taxon>Acariformes</taxon>
        <taxon>Sarcoptiformes</taxon>
        <taxon>Astigmata</taxon>
        <taxon>Psoroptidia</taxon>
        <taxon>Analgoidea</taxon>
        <taxon>Pyroglyphidae</taxon>
        <taxon>Dermatophagoidinae</taxon>
        <taxon>Dermatophagoides</taxon>
    </lineage>
</organism>
<keyword evidence="3" id="KW-1185">Reference proteome</keyword>
<dbReference type="EMBL" id="ASGP02000001">
    <property type="protein sequence ID" value="KAH9527043.1"/>
    <property type="molecule type" value="Genomic_DNA"/>
</dbReference>
<feature type="transmembrane region" description="Helical" evidence="1">
    <location>
        <begin position="237"/>
        <end position="255"/>
    </location>
</feature>
<accession>A0A922IEA0</accession>
<protein>
    <submittedName>
        <fullName evidence="2">Uncharacterized protein</fullName>
    </submittedName>
</protein>
<dbReference type="Proteomes" id="UP000790347">
    <property type="component" value="Unassembled WGS sequence"/>
</dbReference>